<feature type="region of interest" description="Disordered" evidence="2">
    <location>
        <begin position="508"/>
        <end position="568"/>
    </location>
</feature>
<feature type="compositionally biased region" description="Basic and acidic residues" evidence="2">
    <location>
        <begin position="533"/>
        <end position="542"/>
    </location>
</feature>
<feature type="compositionally biased region" description="Low complexity" evidence="2">
    <location>
        <begin position="352"/>
        <end position="375"/>
    </location>
</feature>
<gene>
    <name evidence="4" type="ORF">EOD39_6512</name>
</gene>
<dbReference type="EMBL" id="SCEB01214978">
    <property type="protein sequence ID" value="RXM31942.1"/>
    <property type="molecule type" value="Genomic_DNA"/>
</dbReference>
<evidence type="ECO:0000256" key="1">
    <source>
        <dbReference type="ARBA" id="ARBA00006440"/>
    </source>
</evidence>
<comment type="caution">
    <text evidence="4">The sequence shown here is derived from an EMBL/GenBank/DDBJ whole genome shotgun (WGS) entry which is preliminary data.</text>
</comment>
<feature type="compositionally biased region" description="Polar residues" evidence="2">
    <location>
        <begin position="508"/>
        <end position="526"/>
    </location>
</feature>
<sequence length="568" mass="64482">MNQQSWYVSLGNGKIIEWVDGITTPYKTIFPWSDFSPMSSTCSELSIGDVQDPFLVSVHIITDPGNGRTLQKAMDNVLAWIRPDLQLFRVSERGCWKKPERCRTGIVIQPSLAIILFLQEEYGEEQFQQLHQSLRRPPWQYHHTEKVNGRMLPYMPCNQDFFTLSGSTPLWAIRQVHYGKEIVRFTIYCSHENFVDMVKMYQLILKREVSQKKGDFCFFIVYSNMNMEIQLSLKRLPKDQYPTPAESAIIEFRFKEIGQLVPLLPNPCTPISDIRWQTEDYDGNKILLQVRGSSRNSHRRPILSQLDPQLESSYTAPATNTHRSRGPASYRNKRYQKLQPPSRSKQHHRLSQQDLSSSCQGDDSSQRSSSTSETSRTVQRSCSLYCLPTVRHSPFPAPSLLSSSFSDRTAAFHFNIDDLEDAEETDVDTGLKLTSSDMSVVSAYTRLAANFQSFSSSPDKVYRHPPRAIPLRTRPLSMHNNPLPSYSGLSCGSLPSLSDISFCGSSCPSSLKPQRPQSASNPSHRLTPSALRHSGDSGHSTETESITLRQQAGSHNLPEEDPEQEFYI</sequence>
<feature type="region of interest" description="Disordered" evidence="2">
    <location>
        <begin position="292"/>
        <end position="375"/>
    </location>
</feature>
<keyword evidence="5" id="KW-1185">Reference proteome</keyword>
<dbReference type="PANTHER" id="PTHR14715:SF4">
    <property type="entry name" value="PROTEIN FAM124A"/>
    <property type="match status" value="1"/>
</dbReference>
<dbReference type="Proteomes" id="UP000289886">
    <property type="component" value="Unassembled WGS sequence"/>
</dbReference>
<proteinExistence type="inferred from homology"/>
<evidence type="ECO:0000313" key="4">
    <source>
        <dbReference type="EMBL" id="RXM31942.1"/>
    </source>
</evidence>
<feature type="compositionally biased region" description="Polar residues" evidence="2">
    <location>
        <begin position="306"/>
        <end position="321"/>
    </location>
</feature>
<evidence type="ECO:0000259" key="3">
    <source>
        <dbReference type="Pfam" id="PF15067"/>
    </source>
</evidence>
<dbReference type="InterPro" id="IPR046365">
    <property type="entry name" value="FAM124_dom"/>
</dbReference>
<evidence type="ECO:0000313" key="5">
    <source>
        <dbReference type="Proteomes" id="UP000289886"/>
    </source>
</evidence>
<feature type="compositionally biased region" description="Acidic residues" evidence="2">
    <location>
        <begin position="559"/>
        <end position="568"/>
    </location>
</feature>
<dbReference type="AlphaFoldDB" id="A0A444U9U7"/>
<feature type="domain" description="FAM124" evidence="3">
    <location>
        <begin position="56"/>
        <end position="289"/>
    </location>
</feature>
<accession>A0A444U9U7</accession>
<organism evidence="4 5">
    <name type="scientific">Acipenser ruthenus</name>
    <name type="common">Sterlet sturgeon</name>
    <dbReference type="NCBI Taxonomy" id="7906"/>
    <lineage>
        <taxon>Eukaryota</taxon>
        <taxon>Metazoa</taxon>
        <taxon>Chordata</taxon>
        <taxon>Craniata</taxon>
        <taxon>Vertebrata</taxon>
        <taxon>Euteleostomi</taxon>
        <taxon>Actinopterygii</taxon>
        <taxon>Chondrostei</taxon>
        <taxon>Acipenseriformes</taxon>
        <taxon>Acipenseridae</taxon>
        <taxon>Acipenser</taxon>
    </lineage>
</organism>
<reference evidence="4 5" key="1">
    <citation type="submission" date="2019-01" db="EMBL/GenBank/DDBJ databases">
        <title>Draft Genome and Complete Hox-Cluster Characterization of the Sterlet Sturgeon (Acipenser ruthenus).</title>
        <authorList>
            <person name="Wei Q."/>
        </authorList>
    </citation>
    <scope>NUCLEOTIDE SEQUENCE [LARGE SCALE GENOMIC DNA]</scope>
    <source>
        <strain evidence="4">WHYD16114868_AA</strain>
        <tissue evidence="4">Blood</tissue>
    </source>
</reference>
<name>A0A444U9U7_ACIRT</name>
<protein>
    <submittedName>
        <fullName evidence="4">Protein FAM124A</fullName>
    </submittedName>
</protein>
<dbReference type="InterPro" id="IPR029380">
    <property type="entry name" value="FAM124"/>
</dbReference>
<dbReference type="Pfam" id="PF15067">
    <property type="entry name" value="FAM124"/>
    <property type="match status" value="1"/>
</dbReference>
<dbReference type="PANTHER" id="PTHR14715">
    <property type="entry name" value="FAM124 DOMAIN-CONTAINING PROTEIN-RELATED"/>
    <property type="match status" value="1"/>
</dbReference>
<feature type="compositionally biased region" description="Polar residues" evidence="2">
    <location>
        <begin position="543"/>
        <end position="554"/>
    </location>
</feature>
<comment type="similarity">
    <text evidence="1">Belongs to the FAM124 family.</text>
</comment>
<evidence type="ECO:0000256" key="2">
    <source>
        <dbReference type="SAM" id="MobiDB-lite"/>
    </source>
</evidence>